<keyword evidence="2" id="KW-0812">Transmembrane</keyword>
<dbReference type="AlphaFoldDB" id="A0A540V952"/>
<keyword evidence="5" id="KW-1185">Reference proteome</keyword>
<dbReference type="InterPro" id="IPR057326">
    <property type="entry name" value="KR_dom"/>
</dbReference>
<organism evidence="4 5">
    <name type="scientific">Litorilinea aerophila</name>
    <dbReference type="NCBI Taxonomy" id="1204385"/>
    <lineage>
        <taxon>Bacteria</taxon>
        <taxon>Bacillati</taxon>
        <taxon>Chloroflexota</taxon>
        <taxon>Caldilineae</taxon>
        <taxon>Caldilineales</taxon>
        <taxon>Caldilineaceae</taxon>
        <taxon>Litorilinea</taxon>
    </lineage>
</organism>
<evidence type="ECO:0000256" key="2">
    <source>
        <dbReference type="SAM" id="Phobius"/>
    </source>
</evidence>
<dbReference type="CDD" id="cd05237">
    <property type="entry name" value="UDP_invert_4-6DH_SDR_e"/>
    <property type="match status" value="1"/>
</dbReference>
<dbReference type="InterPro" id="IPR051203">
    <property type="entry name" value="Polysaccharide_Synthase-Rel"/>
</dbReference>
<dbReference type="PANTHER" id="PTHR43318:SF1">
    <property type="entry name" value="POLYSACCHARIDE BIOSYNTHESIS PROTEIN EPSC-RELATED"/>
    <property type="match status" value="1"/>
</dbReference>
<dbReference type="InParanoid" id="A0A540V952"/>
<dbReference type="RefSeq" id="WP_141612326.1">
    <property type="nucleotide sequence ID" value="NZ_VIGC02000043.1"/>
</dbReference>
<dbReference type="PANTHER" id="PTHR43318">
    <property type="entry name" value="UDP-N-ACETYLGLUCOSAMINE 4,6-DEHYDRATASE"/>
    <property type="match status" value="1"/>
</dbReference>
<dbReference type="FunCoup" id="A0A540V952">
    <property type="interactions" value="67"/>
</dbReference>
<dbReference type="SMART" id="SM00822">
    <property type="entry name" value="PKS_KR"/>
    <property type="match status" value="1"/>
</dbReference>
<comment type="caution">
    <text evidence="4">The sequence shown here is derived from an EMBL/GenBank/DDBJ whole genome shotgun (WGS) entry which is preliminary data.</text>
</comment>
<evidence type="ECO:0000256" key="1">
    <source>
        <dbReference type="ARBA" id="ARBA00007430"/>
    </source>
</evidence>
<dbReference type="InterPro" id="IPR036291">
    <property type="entry name" value="NAD(P)-bd_dom_sf"/>
</dbReference>
<comment type="similarity">
    <text evidence="1">Belongs to the polysaccharide synthase family.</text>
</comment>
<reference evidence="4 5" key="1">
    <citation type="submission" date="2019-06" db="EMBL/GenBank/DDBJ databases">
        <title>Genome sequence of Litorilinea aerophila BAA-2444.</title>
        <authorList>
            <person name="Maclea K.S."/>
            <person name="Maurais E.G."/>
            <person name="Iannazzi L.C."/>
        </authorList>
    </citation>
    <scope>NUCLEOTIDE SEQUENCE [LARGE SCALE GENOMIC DNA]</scope>
    <source>
        <strain evidence="4 5">ATCC BAA-2444</strain>
    </source>
</reference>
<dbReference type="InterPro" id="IPR003869">
    <property type="entry name" value="Polysac_CapD-like"/>
</dbReference>
<proteinExistence type="inferred from homology"/>
<dbReference type="Pfam" id="PF02719">
    <property type="entry name" value="Polysacc_synt_2"/>
    <property type="match status" value="1"/>
</dbReference>
<sequence>MYQRPNFLAHRWTQAAHADFLISICVFPRHQRPTTIFQEKIRFRISMIQLLRHSPRSLLSLRNRHFLGLDLAMLSFTPWLAFWLRTDGLTVTPTGWFNVWSAYAAGLFVYTVLALIIRVAAFYHLGLYRRYWRYASIEELDRIALAVLISSVLLFGLVLLSHQPWIARTRFPLWNFPRSVAIIDGLLVLVLVGGTRFSVRLAARALRAEKNGPVERVGIMGAGDAGAMLVREMKQNPRLGMEPVCFFDDDLGKHDVRIHNVPVLGARQDIPQVAREYKLRRIIIAMPTAPGKEIREIVQICEDVGLRTQILPGIHELLDGRVRATHIRNVEITDLLRREPVQTDIQSVSQMLHGRRVLVTGAGGSIGSELCRQIWRCAPAELILLGHGENSIFEIHNELQALARRGDDAPRLHAVIGDIRFPTRMEAIFQRYRPEVVFHAAAHKHVPLMEANPVEAATNNVLGTRNVVRASLAADVERFVLISTDKAVNPTNVMGASKRAAELVVLHAALKSGRAYVATRFGNVLGSRGSVLLTFRKQIEQGGPITVTHPDVRRYFMTIPEAVQLVLQASVLGKGGEIFVLDMGNPVKIVDLARDLIRLSGLRLGEDIDIQFVGLRPGEKLFEELFIEGEEYRRTAHASIFIAANASGFVPYRLDEELALLEEATRRDDAQAVRELLGHLVPEYRIQVTAAE</sequence>
<dbReference type="OrthoDB" id="9803111at2"/>
<evidence type="ECO:0000313" key="4">
    <source>
        <dbReference type="EMBL" id="TQE93299.1"/>
    </source>
</evidence>
<protein>
    <submittedName>
        <fullName evidence="4">Polysaccharide biosynthesis protein</fullName>
    </submittedName>
</protein>
<dbReference type="Proteomes" id="UP000317371">
    <property type="component" value="Unassembled WGS sequence"/>
</dbReference>
<accession>A0A540V952</accession>
<evidence type="ECO:0000313" key="5">
    <source>
        <dbReference type="Proteomes" id="UP000317371"/>
    </source>
</evidence>
<feature type="transmembrane region" description="Helical" evidence="2">
    <location>
        <begin position="140"/>
        <end position="160"/>
    </location>
</feature>
<dbReference type="EMBL" id="VIGC01000043">
    <property type="protein sequence ID" value="TQE93299.1"/>
    <property type="molecule type" value="Genomic_DNA"/>
</dbReference>
<keyword evidence="2" id="KW-1133">Transmembrane helix</keyword>
<feature type="domain" description="Ketoreductase" evidence="3">
    <location>
        <begin position="355"/>
        <end position="527"/>
    </location>
</feature>
<dbReference type="SUPFAM" id="SSF51735">
    <property type="entry name" value="NAD(P)-binding Rossmann-fold domains"/>
    <property type="match status" value="2"/>
</dbReference>
<keyword evidence="2" id="KW-0472">Membrane</keyword>
<gene>
    <name evidence="4" type="ORF">FKZ61_22000</name>
</gene>
<evidence type="ECO:0000259" key="3">
    <source>
        <dbReference type="SMART" id="SM00822"/>
    </source>
</evidence>
<dbReference type="Gene3D" id="3.40.50.720">
    <property type="entry name" value="NAD(P)-binding Rossmann-like Domain"/>
    <property type="match status" value="2"/>
</dbReference>
<name>A0A540V952_9CHLR</name>
<feature type="transmembrane region" description="Helical" evidence="2">
    <location>
        <begin position="66"/>
        <end position="84"/>
    </location>
</feature>
<dbReference type="Pfam" id="PF13727">
    <property type="entry name" value="CoA_binding_3"/>
    <property type="match status" value="1"/>
</dbReference>
<feature type="transmembrane region" description="Helical" evidence="2">
    <location>
        <begin position="104"/>
        <end position="128"/>
    </location>
</feature>